<protein>
    <submittedName>
        <fullName evidence="10">Zinc transporter 5</fullName>
    </submittedName>
</protein>
<dbReference type="OrthoDB" id="448280at2759"/>
<evidence type="ECO:0000256" key="3">
    <source>
        <dbReference type="ARBA" id="ARBA00022448"/>
    </source>
</evidence>
<feature type="signal peptide" evidence="9">
    <location>
        <begin position="1"/>
        <end position="22"/>
    </location>
</feature>
<evidence type="ECO:0000256" key="5">
    <source>
        <dbReference type="ARBA" id="ARBA00022989"/>
    </source>
</evidence>
<evidence type="ECO:0000313" key="10">
    <source>
        <dbReference type="EMBL" id="OBZ84635.1"/>
    </source>
</evidence>
<dbReference type="FunCoup" id="A0A1C7N651">
    <property type="interactions" value="304"/>
</dbReference>
<keyword evidence="3 8" id="KW-0813">Transport</keyword>
<dbReference type="AlphaFoldDB" id="A0A1C7N651"/>
<dbReference type="Proteomes" id="UP000093000">
    <property type="component" value="Unassembled WGS sequence"/>
</dbReference>
<dbReference type="Pfam" id="PF02535">
    <property type="entry name" value="Zip"/>
    <property type="match status" value="1"/>
</dbReference>
<feature type="transmembrane region" description="Helical" evidence="8">
    <location>
        <begin position="219"/>
        <end position="238"/>
    </location>
</feature>
<comment type="caution">
    <text evidence="10">The sequence shown here is derived from an EMBL/GenBank/DDBJ whole genome shotgun (WGS) entry which is preliminary data.</text>
</comment>
<dbReference type="InterPro" id="IPR003689">
    <property type="entry name" value="ZIP"/>
</dbReference>
<evidence type="ECO:0000256" key="4">
    <source>
        <dbReference type="ARBA" id="ARBA00022692"/>
    </source>
</evidence>
<feature type="transmembrane region" description="Helical" evidence="8">
    <location>
        <begin position="51"/>
        <end position="71"/>
    </location>
</feature>
<evidence type="ECO:0000313" key="11">
    <source>
        <dbReference type="Proteomes" id="UP000093000"/>
    </source>
</evidence>
<keyword evidence="7 8" id="KW-0472">Membrane</keyword>
<feature type="transmembrane region" description="Helical" evidence="8">
    <location>
        <begin position="131"/>
        <end position="155"/>
    </location>
</feature>
<dbReference type="InterPro" id="IPR004698">
    <property type="entry name" value="Zn/Fe_permease_fun/pln"/>
</dbReference>
<evidence type="ECO:0000256" key="9">
    <source>
        <dbReference type="SAM" id="SignalP"/>
    </source>
</evidence>
<evidence type="ECO:0000256" key="2">
    <source>
        <dbReference type="ARBA" id="ARBA00006939"/>
    </source>
</evidence>
<gene>
    <name evidence="10" type="primary">ZIP5_1</name>
    <name evidence="10" type="ORF">A0J61_07325</name>
</gene>
<dbReference type="InParanoid" id="A0A1C7N651"/>
<keyword evidence="4 8" id="KW-0812">Transmembrane</keyword>
<sequence>MTVNYKLLFTTIAVFFAAQVFAQDAPADETSTEEDACAAVPIQDYHLGLRIGSIFIILGTSAIGTYVPILLHRFSPYKRGAIRDWLLTIGKNDEHIGTGVILATAFVHMLPDALENFESPCLTDGWLSYEAFAGVFCMIASFALQLLEIVSVAHLNKMRRLKQERIDAENVNNEKASNSYKQTDASVTEEHDHHIGDSHGHTHGAFLEADEAYKHIGTYILELGIVMHSILIGIALSTTEFDEFISLLIALVFHQFFEGMALGTRLNEMNYTRWYKPVLMGLIYILMTPIGIIIGIGIRSYYNANSYSAVLASAILDSLSAGILLYNAYVSLMSMEISHSTAFHNSSTTRKVCCFISMYIGAGLMSLIGKWA</sequence>
<feature type="transmembrane region" description="Helical" evidence="8">
    <location>
        <begin position="310"/>
        <end position="332"/>
    </location>
</feature>
<dbReference type="PANTHER" id="PTHR11040:SF44">
    <property type="entry name" value="PROTEIN ZNTC-RELATED"/>
    <property type="match status" value="1"/>
</dbReference>
<name>A0A1C7N651_9FUNG</name>
<dbReference type="NCBIfam" id="TIGR00820">
    <property type="entry name" value="zip"/>
    <property type="match status" value="1"/>
</dbReference>
<keyword evidence="5 8" id="KW-1133">Transmembrane helix</keyword>
<dbReference type="GO" id="GO:0005385">
    <property type="term" value="F:zinc ion transmembrane transporter activity"/>
    <property type="evidence" value="ECO:0007669"/>
    <property type="project" value="InterPro"/>
</dbReference>
<reference evidence="10 11" key="1">
    <citation type="submission" date="2016-03" db="EMBL/GenBank/DDBJ databases">
        <title>Choanephora cucurbitarum.</title>
        <authorList>
            <person name="Min B."/>
            <person name="Park H."/>
            <person name="Park J.-H."/>
            <person name="Shin H.-D."/>
            <person name="Choi I.-G."/>
        </authorList>
    </citation>
    <scope>NUCLEOTIDE SEQUENCE [LARGE SCALE GENOMIC DNA]</scope>
    <source>
        <strain evidence="10 11">KUS-F28377</strain>
    </source>
</reference>
<keyword evidence="9" id="KW-0732">Signal</keyword>
<accession>A0A1C7N651</accession>
<feature type="transmembrane region" description="Helical" evidence="8">
    <location>
        <begin position="278"/>
        <end position="298"/>
    </location>
</feature>
<feature type="chain" id="PRO_5008889504" evidence="9">
    <location>
        <begin position="23"/>
        <end position="372"/>
    </location>
</feature>
<keyword evidence="11" id="KW-1185">Reference proteome</keyword>
<dbReference type="PANTHER" id="PTHR11040">
    <property type="entry name" value="ZINC/IRON TRANSPORTER"/>
    <property type="match status" value="1"/>
</dbReference>
<evidence type="ECO:0000256" key="1">
    <source>
        <dbReference type="ARBA" id="ARBA00004141"/>
    </source>
</evidence>
<dbReference type="STRING" id="101091.A0A1C7N651"/>
<keyword evidence="6 8" id="KW-0406">Ion transport</keyword>
<dbReference type="EMBL" id="LUGH01000487">
    <property type="protein sequence ID" value="OBZ84635.1"/>
    <property type="molecule type" value="Genomic_DNA"/>
</dbReference>
<evidence type="ECO:0000256" key="7">
    <source>
        <dbReference type="ARBA" id="ARBA00023136"/>
    </source>
</evidence>
<proteinExistence type="inferred from homology"/>
<evidence type="ECO:0000256" key="6">
    <source>
        <dbReference type="ARBA" id="ARBA00023065"/>
    </source>
</evidence>
<comment type="subcellular location">
    <subcellularLocation>
        <location evidence="1 8">Membrane</location>
        <topology evidence="1 8">Multi-pass membrane protein</topology>
    </subcellularLocation>
</comment>
<feature type="transmembrane region" description="Helical" evidence="8">
    <location>
        <begin position="244"/>
        <end position="266"/>
    </location>
</feature>
<comment type="similarity">
    <text evidence="2 8">Belongs to the ZIP transporter (TC 2.A.5) family.</text>
</comment>
<feature type="transmembrane region" description="Helical" evidence="8">
    <location>
        <begin position="352"/>
        <end position="371"/>
    </location>
</feature>
<organism evidence="10 11">
    <name type="scientific">Choanephora cucurbitarum</name>
    <dbReference type="NCBI Taxonomy" id="101091"/>
    <lineage>
        <taxon>Eukaryota</taxon>
        <taxon>Fungi</taxon>
        <taxon>Fungi incertae sedis</taxon>
        <taxon>Mucoromycota</taxon>
        <taxon>Mucoromycotina</taxon>
        <taxon>Mucoromycetes</taxon>
        <taxon>Mucorales</taxon>
        <taxon>Mucorineae</taxon>
        <taxon>Choanephoraceae</taxon>
        <taxon>Choanephoroideae</taxon>
        <taxon>Choanephora</taxon>
    </lineage>
</organism>
<feature type="transmembrane region" description="Helical" evidence="8">
    <location>
        <begin position="92"/>
        <end position="111"/>
    </location>
</feature>
<evidence type="ECO:0000256" key="8">
    <source>
        <dbReference type="RuleBase" id="RU362088"/>
    </source>
</evidence>
<dbReference type="GO" id="GO:0005886">
    <property type="term" value="C:plasma membrane"/>
    <property type="evidence" value="ECO:0007669"/>
    <property type="project" value="TreeGrafter"/>
</dbReference>